<accession>A0A918TRC0</accession>
<protein>
    <submittedName>
        <fullName evidence="2">Uncharacterized protein</fullName>
    </submittedName>
</protein>
<feature type="region of interest" description="Disordered" evidence="1">
    <location>
        <begin position="66"/>
        <end position="87"/>
    </location>
</feature>
<feature type="region of interest" description="Disordered" evidence="1">
    <location>
        <begin position="1"/>
        <end position="25"/>
    </location>
</feature>
<dbReference type="Proteomes" id="UP000646244">
    <property type="component" value="Unassembled WGS sequence"/>
</dbReference>
<sequence length="87" mass="9036">MVVRARAEAEKSTSPRTTAPSAARREACGSVALRLLWSPMGISLPAKTTEYGTVASSVATGFAMTRQPARPAVSPSGYSPSVRPATD</sequence>
<proteinExistence type="predicted"/>
<reference evidence="2" key="1">
    <citation type="journal article" date="2014" name="Int. J. Syst. Evol. Microbiol.">
        <title>Complete genome sequence of Corynebacterium casei LMG S-19264T (=DSM 44701T), isolated from a smear-ripened cheese.</title>
        <authorList>
            <consortium name="US DOE Joint Genome Institute (JGI-PGF)"/>
            <person name="Walter F."/>
            <person name="Albersmeier A."/>
            <person name="Kalinowski J."/>
            <person name="Ruckert C."/>
        </authorList>
    </citation>
    <scope>NUCLEOTIDE SEQUENCE</scope>
    <source>
        <strain evidence="2">JCM 4633</strain>
    </source>
</reference>
<comment type="caution">
    <text evidence="2">The sequence shown here is derived from an EMBL/GenBank/DDBJ whole genome shotgun (WGS) entry which is preliminary data.</text>
</comment>
<evidence type="ECO:0000313" key="3">
    <source>
        <dbReference type="Proteomes" id="UP000646244"/>
    </source>
</evidence>
<feature type="compositionally biased region" description="Basic and acidic residues" evidence="1">
    <location>
        <begin position="1"/>
        <end position="13"/>
    </location>
</feature>
<organism evidence="2 3">
    <name type="scientific">Streptomyces cinnamoneus</name>
    <name type="common">Streptoverticillium cinnamoneum</name>
    <dbReference type="NCBI Taxonomy" id="53446"/>
    <lineage>
        <taxon>Bacteria</taxon>
        <taxon>Bacillati</taxon>
        <taxon>Actinomycetota</taxon>
        <taxon>Actinomycetes</taxon>
        <taxon>Kitasatosporales</taxon>
        <taxon>Streptomycetaceae</taxon>
        <taxon>Streptomyces</taxon>
        <taxon>Streptomyces cinnamoneus group</taxon>
    </lineage>
</organism>
<name>A0A918TRC0_STRCJ</name>
<gene>
    <name evidence="2" type="ORF">GCM10010507_40280</name>
</gene>
<dbReference type="AlphaFoldDB" id="A0A918TRC0"/>
<evidence type="ECO:0000313" key="2">
    <source>
        <dbReference type="EMBL" id="GHC59261.1"/>
    </source>
</evidence>
<evidence type="ECO:0000256" key="1">
    <source>
        <dbReference type="SAM" id="MobiDB-lite"/>
    </source>
</evidence>
<reference evidence="2" key="2">
    <citation type="submission" date="2020-09" db="EMBL/GenBank/DDBJ databases">
        <authorList>
            <person name="Sun Q."/>
            <person name="Ohkuma M."/>
        </authorList>
    </citation>
    <scope>NUCLEOTIDE SEQUENCE</scope>
    <source>
        <strain evidence="2">JCM 4633</strain>
    </source>
</reference>
<dbReference type="EMBL" id="BMVB01000013">
    <property type="protein sequence ID" value="GHC59261.1"/>
    <property type="molecule type" value="Genomic_DNA"/>
</dbReference>